<name>A0A4Y0BNN9_ANOFN</name>
<reference evidence="3" key="1">
    <citation type="submission" date="2020-05" db="UniProtKB">
        <authorList>
            <consortium name="EnsemblMetazoa"/>
        </authorList>
    </citation>
    <scope>IDENTIFICATION</scope>
    <source>
        <strain evidence="3">FUMOZ</strain>
    </source>
</reference>
<feature type="signal peptide" evidence="2">
    <location>
        <begin position="1"/>
        <end position="18"/>
    </location>
</feature>
<keyword evidence="2" id="KW-0732">Signal</keyword>
<dbReference type="EnsemblMetazoa" id="AFUN022270-RA">
    <property type="protein sequence ID" value="AFUN022270-PA"/>
    <property type="gene ID" value="AFUN022270"/>
</dbReference>
<accession>A0A4Y0BNN9</accession>
<proteinExistence type="predicted"/>
<evidence type="ECO:0000256" key="2">
    <source>
        <dbReference type="SAM" id="SignalP"/>
    </source>
</evidence>
<protein>
    <submittedName>
        <fullName evidence="3">Uncharacterized protein</fullName>
    </submittedName>
</protein>
<evidence type="ECO:0000313" key="3">
    <source>
        <dbReference type="EnsemblMetazoa" id="AFUN022270-PA"/>
    </source>
</evidence>
<dbReference type="STRING" id="62324.A0A4Y0BNN9"/>
<keyword evidence="1" id="KW-0175">Coiled coil</keyword>
<dbReference type="VEuPathDB" id="VectorBase:AFUN022270"/>
<dbReference type="AlphaFoldDB" id="A0A4Y0BNN9"/>
<organism evidence="3">
    <name type="scientific">Anopheles funestus</name>
    <name type="common">African malaria mosquito</name>
    <dbReference type="NCBI Taxonomy" id="62324"/>
    <lineage>
        <taxon>Eukaryota</taxon>
        <taxon>Metazoa</taxon>
        <taxon>Ecdysozoa</taxon>
        <taxon>Arthropoda</taxon>
        <taxon>Hexapoda</taxon>
        <taxon>Insecta</taxon>
        <taxon>Pterygota</taxon>
        <taxon>Neoptera</taxon>
        <taxon>Endopterygota</taxon>
        <taxon>Diptera</taxon>
        <taxon>Nematocera</taxon>
        <taxon>Culicoidea</taxon>
        <taxon>Culicidae</taxon>
        <taxon>Anophelinae</taxon>
        <taxon>Anopheles</taxon>
    </lineage>
</organism>
<evidence type="ECO:0000256" key="1">
    <source>
        <dbReference type="SAM" id="Coils"/>
    </source>
</evidence>
<feature type="coiled-coil region" evidence="1">
    <location>
        <begin position="233"/>
        <end position="264"/>
    </location>
</feature>
<feature type="chain" id="PRO_5021281682" evidence="2">
    <location>
        <begin position="19"/>
        <end position="271"/>
    </location>
</feature>
<sequence length="271" mass="30533">MKAHTVLLLLVASSCCIASPMPRSVQRRAEIPEETLDLVYDSFVTVFRTVQATYPPELLQEIAKELLATGGHFQFSEELNAQLDAKNVEVRVNLKNALEDIAITAAGLDASDDVVIGKVHDYLDYAVDVLINSLPMDVVETMVVEVLQNEGSFDFTPELEGLLVGALAAAKVELRQIIDYEFELFEDLIELDDALRAIIYEMIDYLADETYQAIPWKLLEDIVYEVIENEGVIDLSDDLNERIEETLESLRQKLREVLESLETLFFPSSRS</sequence>
<dbReference type="PROSITE" id="PS51257">
    <property type="entry name" value="PROKAR_LIPOPROTEIN"/>
    <property type="match status" value="1"/>
</dbReference>